<evidence type="ECO:0000256" key="3">
    <source>
        <dbReference type="ARBA" id="ARBA00022840"/>
    </source>
</evidence>
<keyword evidence="6" id="KW-1185">Reference proteome</keyword>
<dbReference type="STRING" id="42155.A0A0R3Q340"/>
<reference evidence="7" key="1">
    <citation type="submission" date="2017-02" db="UniProtKB">
        <authorList>
            <consortium name="WormBaseParasite"/>
        </authorList>
    </citation>
    <scope>IDENTIFICATION</scope>
</reference>
<dbReference type="GO" id="GO:0006099">
    <property type="term" value="P:tricarboxylic acid cycle"/>
    <property type="evidence" value="ECO:0007669"/>
    <property type="project" value="UniProtKB-KW"/>
</dbReference>
<accession>A0A0R3Q340</accession>
<keyword evidence="3" id="KW-0067">ATP-binding</keyword>
<dbReference type="GO" id="GO:0005524">
    <property type="term" value="F:ATP binding"/>
    <property type="evidence" value="ECO:0007669"/>
    <property type="project" value="UniProtKB-KW"/>
</dbReference>
<name>A0A0R3Q340_9BILA</name>
<evidence type="ECO:0000256" key="2">
    <source>
        <dbReference type="ARBA" id="ARBA00022741"/>
    </source>
</evidence>
<keyword evidence="1" id="KW-0816">Tricarboxylic acid cycle</keyword>
<dbReference type="Pfam" id="PF00549">
    <property type="entry name" value="Ligase_CoA"/>
    <property type="match status" value="1"/>
</dbReference>
<dbReference type="PANTHER" id="PTHR11815:SF1">
    <property type="entry name" value="SUCCINATE--COA LIGASE [ADP-FORMING] SUBUNIT BETA, MITOCHONDRIAL"/>
    <property type="match status" value="1"/>
</dbReference>
<evidence type="ECO:0000313" key="5">
    <source>
        <dbReference type="EMBL" id="VDO06681.1"/>
    </source>
</evidence>
<gene>
    <name evidence="5" type="ORF">BTMF_LOCUS72</name>
</gene>
<dbReference type="Gene3D" id="3.30.470.20">
    <property type="entry name" value="ATP-grasp fold, B domain"/>
    <property type="match status" value="1"/>
</dbReference>
<dbReference type="GO" id="GO:0004775">
    <property type="term" value="F:succinate-CoA ligase (ADP-forming) activity"/>
    <property type="evidence" value="ECO:0007669"/>
    <property type="project" value="TreeGrafter"/>
</dbReference>
<protein>
    <submittedName>
        <fullName evidence="7">Ligase_CoA domain-containing protein</fullName>
    </submittedName>
</protein>
<dbReference type="AlphaFoldDB" id="A0A0R3Q340"/>
<feature type="domain" description="ATP-citrate synthase/succinyl-CoA ligase C-terminal" evidence="4">
    <location>
        <begin position="62"/>
        <end position="183"/>
    </location>
</feature>
<dbReference type="GO" id="GO:0005739">
    <property type="term" value="C:mitochondrion"/>
    <property type="evidence" value="ECO:0007669"/>
    <property type="project" value="TreeGrafter"/>
</dbReference>
<evidence type="ECO:0000313" key="7">
    <source>
        <dbReference type="WBParaSite" id="BTMF_0000070201-mRNA-1"/>
    </source>
</evidence>
<dbReference type="GO" id="GO:0006104">
    <property type="term" value="P:succinyl-CoA metabolic process"/>
    <property type="evidence" value="ECO:0007669"/>
    <property type="project" value="TreeGrafter"/>
</dbReference>
<dbReference type="PANTHER" id="PTHR11815">
    <property type="entry name" value="SUCCINYL-COA SYNTHETASE BETA CHAIN"/>
    <property type="match status" value="1"/>
</dbReference>
<reference evidence="5 6" key="2">
    <citation type="submission" date="2018-11" db="EMBL/GenBank/DDBJ databases">
        <authorList>
            <consortium name="Pathogen Informatics"/>
        </authorList>
    </citation>
    <scope>NUCLEOTIDE SEQUENCE [LARGE SCALE GENOMIC DNA]</scope>
</reference>
<dbReference type="Proteomes" id="UP000280834">
    <property type="component" value="Unassembled WGS sequence"/>
</dbReference>
<dbReference type="SUPFAM" id="SSF52210">
    <property type="entry name" value="Succinyl-CoA synthetase domains"/>
    <property type="match status" value="1"/>
</dbReference>
<dbReference type="PROSITE" id="PS01217">
    <property type="entry name" value="SUCCINYL_COA_LIG_3"/>
    <property type="match status" value="1"/>
</dbReference>
<organism evidence="7">
    <name type="scientific">Brugia timori</name>
    <dbReference type="NCBI Taxonomy" id="42155"/>
    <lineage>
        <taxon>Eukaryota</taxon>
        <taxon>Metazoa</taxon>
        <taxon>Ecdysozoa</taxon>
        <taxon>Nematoda</taxon>
        <taxon>Chromadorea</taxon>
        <taxon>Rhabditida</taxon>
        <taxon>Spirurina</taxon>
        <taxon>Spiruromorpha</taxon>
        <taxon>Filarioidea</taxon>
        <taxon>Onchocercidae</taxon>
        <taxon>Brugia</taxon>
    </lineage>
</organism>
<evidence type="ECO:0000256" key="1">
    <source>
        <dbReference type="ARBA" id="ARBA00022532"/>
    </source>
</evidence>
<dbReference type="WBParaSite" id="BTMF_0000070201-mRNA-1">
    <property type="protein sequence ID" value="BTMF_0000070201-mRNA-1"/>
    <property type="gene ID" value="BTMF_0000070201"/>
</dbReference>
<dbReference type="InterPro" id="IPR017866">
    <property type="entry name" value="Succ-CoA_synthase_bsu_CS"/>
</dbReference>
<dbReference type="GO" id="GO:0042709">
    <property type="term" value="C:succinate-CoA ligase complex"/>
    <property type="evidence" value="ECO:0007669"/>
    <property type="project" value="TreeGrafter"/>
</dbReference>
<sequence length="205" mass="22125">MAEDISGKLYCLDCKLNIDSNASHRQTELFAMEDQQQQDPLELRAAKADLNYIRLDGNIGCMVNGAGLAMATMDIIKLHGGDPANFLDVGGGATVEQVAEAFRIITADKDKVNAILVNIFGGIMRCDVIAQGMINAVNELQLKVPVVVRLQGIRVEDAKALIAAANLRMISCDDLDQAAKMVVKLSEIIQLARSVPVDVSFQLPS</sequence>
<dbReference type="InterPro" id="IPR005811">
    <property type="entry name" value="SUCC_ACL_C"/>
</dbReference>
<dbReference type="Gene3D" id="3.40.50.261">
    <property type="entry name" value="Succinyl-CoA synthetase domains"/>
    <property type="match status" value="1"/>
</dbReference>
<keyword evidence="2" id="KW-0547">Nucleotide-binding</keyword>
<proteinExistence type="predicted"/>
<evidence type="ECO:0000259" key="4">
    <source>
        <dbReference type="Pfam" id="PF00549"/>
    </source>
</evidence>
<dbReference type="FunFam" id="3.40.50.261:FF:000001">
    <property type="entry name" value="Succinate--CoA ligase [ADP-forming] subunit beta"/>
    <property type="match status" value="1"/>
</dbReference>
<dbReference type="InterPro" id="IPR016102">
    <property type="entry name" value="Succinyl-CoA_synth-like"/>
</dbReference>
<dbReference type="EMBL" id="UZAG01000020">
    <property type="protein sequence ID" value="VDO06681.1"/>
    <property type="molecule type" value="Genomic_DNA"/>
</dbReference>
<evidence type="ECO:0000313" key="6">
    <source>
        <dbReference type="Proteomes" id="UP000280834"/>
    </source>
</evidence>